<accession>A0ABU0MEK9</accession>
<protein>
    <recommendedName>
        <fullName evidence="3">17 kDa surface antigen</fullName>
    </recommendedName>
</protein>
<evidence type="ECO:0000256" key="7">
    <source>
        <dbReference type="ARBA" id="ARBA00023288"/>
    </source>
</evidence>
<reference evidence="10 11" key="1">
    <citation type="submission" date="2023-07" db="EMBL/GenBank/DDBJ databases">
        <title>Genomic Encyclopedia of Type Strains, Phase IV (KMG-IV): sequencing the most valuable type-strain genomes for metagenomic binning, comparative biology and taxonomic classification.</title>
        <authorList>
            <person name="Goeker M."/>
        </authorList>
    </citation>
    <scope>NUCLEOTIDE SEQUENCE [LARGE SCALE GENOMIC DNA]</scope>
    <source>
        <strain evidence="10 11">DSM 19922</strain>
    </source>
</reference>
<dbReference type="Pfam" id="PF05433">
    <property type="entry name" value="Rick_17kDa_Anti"/>
    <property type="match status" value="1"/>
</dbReference>
<dbReference type="PANTHER" id="PTHR35603:SF2">
    <property type="entry name" value="OUTER MEMBRANE LIPOPROTEIN"/>
    <property type="match status" value="1"/>
</dbReference>
<feature type="domain" description="Glycine zipper 2TM" evidence="8">
    <location>
        <begin position="26"/>
        <end position="67"/>
    </location>
</feature>
<dbReference type="InterPro" id="IPR008816">
    <property type="entry name" value="Gly_zipper_2TM_dom"/>
</dbReference>
<keyword evidence="11" id="KW-1185">Reference proteome</keyword>
<dbReference type="Pfam" id="PF16998">
    <property type="entry name" value="17kDa_Anti_2"/>
    <property type="match status" value="1"/>
</dbReference>
<name>A0ABU0MEK9_9PROT</name>
<comment type="subcellular location">
    <subcellularLocation>
        <location evidence="1">Cell outer membrane</location>
        <topology evidence="1">Lipid-anchor</topology>
    </subcellularLocation>
</comment>
<organism evidence="10 11">
    <name type="scientific">Azospirillum picis</name>
    <dbReference type="NCBI Taxonomy" id="488438"/>
    <lineage>
        <taxon>Bacteria</taxon>
        <taxon>Pseudomonadati</taxon>
        <taxon>Pseudomonadota</taxon>
        <taxon>Alphaproteobacteria</taxon>
        <taxon>Rhodospirillales</taxon>
        <taxon>Azospirillaceae</taxon>
        <taxon>Azospirillum</taxon>
    </lineage>
</organism>
<evidence type="ECO:0000256" key="2">
    <source>
        <dbReference type="ARBA" id="ARBA00008681"/>
    </source>
</evidence>
<feature type="domain" description="Surface antigen" evidence="9">
    <location>
        <begin position="81"/>
        <end position="153"/>
    </location>
</feature>
<evidence type="ECO:0000256" key="5">
    <source>
        <dbReference type="ARBA" id="ARBA00023136"/>
    </source>
</evidence>
<dbReference type="InterPro" id="IPR016364">
    <property type="entry name" value="Surface_antigen_Rickettsia"/>
</dbReference>
<dbReference type="Proteomes" id="UP001244552">
    <property type="component" value="Unassembled WGS sequence"/>
</dbReference>
<proteinExistence type="inferred from homology"/>
<evidence type="ECO:0000256" key="4">
    <source>
        <dbReference type="ARBA" id="ARBA00022729"/>
    </source>
</evidence>
<gene>
    <name evidence="10" type="ORF">QO018_000716</name>
</gene>
<comment type="caution">
    <text evidence="10">The sequence shown here is derived from an EMBL/GenBank/DDBJ whole genome shotgun (WGS) entry which is preliminary data.</text>
</comment>
<keyword evidence="6" id="KW-0564">Palmitate</keyword>
<dbReference type="InterPro" id="IPR051407">
    <property type="entry name" value="Bact_OM_lipoprot/Surf_antigen"/>
</dbReference>
<sequence length="155" mass="15573">MKKVAPAVIIAVSLAGCSLGGQKESVGTVGGAVAGGLIGSQIGGGTGKLVATGVGTLLGAFIGKQVGSSLDKADAGYAETAARQAYSAPVGDRITWQNPQSGNSGAVVTTREGYSNTGTYCREFQQTVVVQGRTEQAYGTACKQADGTWKIINNS</sequence>
<comment type="similarity">
    <text evidence="2">Belongs to the rickettsiale 17 kDa surface antigen family.</text>
</comment>
<dbReference type="PROSITE" id="PS51257">
    <property type="entry name" value="PROKAR_LIPOPROTEIN"/>
    <property type="match status" value="1"/>
</dbReference>
<evidence type="ECO:0000256" key="1">
    <source>
        <dbReference type="ARBA" id="ARBA00004459"/>
    </source>
</evidence>
<dbReference type="EMBL" id="JAUSVU010000002">
    <property type="protein sequence ID" value="MDQ0531880.1"/>
    <property type="molecule type" value="Genomic_DNA"/>
</dbReference>
<evidence type="ECO:0000259" key="8">
    <source>
        <dbReference type="Pfam" id="PF05433"/>
    </source>
</evidence>
<evidence type="ECO:0000256" key="6">
    <source>
        <dbReference type="ARBA" id="ARBA00023139"/>
    </source>
</evidence>
<evidence type="ECO:0000256" key="3">
    <source>
        <dbReference type="ARBA" id="ARBA00015281"/>
    </source>
</evidence>
<dbReference type="PANTHER" id="PTHR35603">
    <property type="match status" value="1"/>
</dbReference>
<keyword evidence="7" id="KW-0449">Lipoprotein</keyword>
<dbReference type="PIRSF" id="PIRSF002721">
    <property type="entry name" value="Surface_antigen_Rickettsia"/>
    <property type="match status" value="1"/>
</dbReference>
<dbReference type="InterPro" id="IPR032635">
    <property type="entry name" value="Anti_2"/>
</dbReference>
<evidence type="ECO:0000259" key="9">
    <source>
        <dbReference type="Pfam" id="PF16998"/>
    </source>
</evidence>
<evidence type="ECO:0000313" key="11">
    <source>
        <dbReference type="Proteomes" id="UP001244552"/>
    </source>
</evidence>
<keyword evidence="4" id="KW-0732">Signal</keyword>
<evidence type="ECO:0000313" key="10">
    <source>
        <dbReference type="EMBL" id="MDQ0531880.1"/>
    </source>
</evidence>
<keyword evidence="5" id="KW-0472">Membrane</keyword>